<dbReference type="OrthoDB" id="6265533at2"/>
<accession>A0A4Y3IM46</accession>
<reference evidence="1 2" key="1">
    <citation type="submission" date="2019-06" db="EMBL/GenBank/DDBJ databases">
        <title>Whole genome shotgun sequence of Vibrio comitans NBRC 102076.</title>
        <authorList>
            <person name="Hosoyama A."/>
            <person name="Uohara A."/>
            <person name="Ohji S."/>
            <person name="Ichikawa N."/>
        </authorList>
    </citation>
    <scope>NUCLEOTIDE SEQUENCE [LARGE SCALE GENOMIC DNA]</scope>
    <source>
        <strain evidence="1 2">NBRC 102076</strain>
    </source>
</reference>
<comment type="caution">
    <text evidence="1">The sequence shown here is derived from an EMBL/GenBank/DDBJ whole genome shotgun (WGS) entry which is preliminary data.</text>
</comment>
<dbReference type="PROSITE" id="PS51257">
    <property type="entry name" value="PROKAR_LIPOPROTEIN"/>
    <property type="match status" value="1"/>
</dbReference>
<keyword evidence="2" id="KW-1185">Reference proteome</keyword>
<name>A0A4Y3IM46_9VIBR</name>
<gene>
    <name evidence="1" type="ORF">VCO01S_13250</name>
</gene>
<sequence length="117" mass="13083">MKHWLALFASVTLVGCTTPETLLMPEAKDVHVRTNNAPLVRHCEWVGEVTGSEGHWYSYLFYPNDILIQGAINEIKNNAYLSQANTVVLLSPHYFKTSATFVGTAYNCPIADPKEKL</sequence>
<dbReference type="InterPro" id="IPR025294">
    <property type="entry name" value="DUF4156"/>
</dbReference>
<dbReference type="AlphaFoldDB" id="A0A4Y3IM46"/>
<dbReference type="Pfam" id="PF13698">
    <property type="entry name" value="DUF4156"/>
    <property type="match status" value="1"/>
</dbReference>
<evidence type="ECO:0000313" key="1">
    <source>
        <dbReference type="EMBL" id="GEA60132.1"/>
    </source>
</evidence>
<protein>
    <recommendedName>
        <fullName evidence="3">Outer membrane lipoprotein</fullName>
    </recommendedName>
</protein>
<evidence type="ECO:0000313" key="2">
    <source>
        <dbReference type="Proteomes" id="UP000318242"/>
    </source>
</evidence>
<evidence type="ECO:0008006" key="3">
    <source>
        <dbReference type="Google" id="ProtNLM"/>
    </source>
</evidence>
<organism evidence="1 2">
    <name type="scientific">Vibrio comitans NBRC 102076</name>
    <dbReference type="NCBI Taxonomy" id="1219078"/>
    <lineage>
        <taxon>Bacteria</taxon>
        <taxon>Pseudomonadati</taxon>
        <taxon>Pseudomonadota</taxon>
        <taxon>Gammaproteobacteria</taxon>
        <taxon>Vibrionales</taxon>
        <taxon>Vibrionaceae</taxon>
        <taxon>Vibrio</taxon>
    </lineage>
</organism>
<dbReference type="RefSeq" id="WP_141270564.1">
    <property type="nucleotide sequence ID" value="NZ_BJLH01000005.1"/>
</dbReference>
<dbReference type="Proteomes" id="UP000318242">
    <property type="component" value="Unassembled WGS sequence"/>
</dbReference>
<dbReference type="EMBL" id="BJLH01000005">
    <property type="protein sequence ID" value="GEA60132.1"/>
    <property type="molecule type" value="Genomic_DNA"/>
</dbReference>
<proteinExistence type="predicted"/>